<evidence type="ECO:0000256" key="9">
    <source>
        <dbReference type="RuleBase" id="RU363031"/>
    </source>
</evidence>
<evidence type="ECO:0000259" key="14">
    <source>
        <dbReference type="Pfam" id="PF04563"/>
    </source>
</evidence>
<evidence type="ECO:0000256" key="3">
    <source>
        <dbReference type="ARBA" id="ARBA00022679"/>
    </source>
</evidence>
<dbReference type="Pfam" id="PF04561">
    <property type="entry name" value="RNA_pol_Rpb2_2"/>
    <property type="match status" value="1"/>
</dbReference>
<dbReference type="Gene3D" id="3.90.1800.10">
    <property type="entry name" value="RNA polymerase alpha subunit dimerisation domain"/>
    <property type="match status" value="1"/>
</dbReference>
<evidence type="ECO:0000256" key="2">
    <source>
        <dbReference type="ARBA" id="ARBA00022478"/>
    </source>
</evidence>
<comment type="subcellular location">
    <subcellularLocation>
        <location evidence="7">Plastid</location>
        <location evidence="7">Chloroplast</location>
    </subcellularLocation>
</comment>
<dbReference type="InterPro" id="IPR007645">
    <property type="entry name" value="RNA_pol_Rpb2_3"/>
</dbReference>
<dbReference type="GO" id="GO:0009507">
    <property type="term" value="C:chloroplast"/>
    <property type="evidence" value="ECO:0007669"/>
    <property type="project" value="UniProtKB-SubCell"/>
</dbReference>
<dbReference type="GeneID" id="37542408"/>
<dbReference type="GO" id="GO:0003899">
    <property type="term" value="F:DNA-directed RNA polymerase activity"/>
    <property type="evidence" value="ECO:0007669"/>
    <property type="project" value="UniProtKB-UniRule"/>
</dbReference>
<keyword evidence="5 7" id="KW-0804">Transcription</keyword>
<dbReference type="CDD" id="cd00653">
    <property type="entry name" value="RNA_pol_B_RPB2"/>
    <property type="match status" value="1"/>
</dbReference>
<dbReference type="Gene3D" id="2.40.50.100">
    <property type="match status" value="1"/>
</dbReference>
<dbReference type="InterPro" id="IPR007120">
    <property type="entry name" value="DNA-dir_RNAP_su2_dom"/>
</dbReference>
<evidence type="ECO:0000259" key="12">
    <source>
        <dbReference type="Pfam" id="PF04560"/>
    </source>
</evidence>
<feature type="coiled-coil region" evidence="10">
    <location>
        <begin position="311"/>
        <end position="338"/>
    </location>
</feature>
<feature type="domain" description="RNA polymerase Rpb2" evidence="13">
    <location>
        <begin position="122"/>
        <end position="300"/>
    </location>
</feature>
<dbReference type="InterPro" id="IPR007644">
    <property type="entry name" value="RNA_pol_bsu_protrusion"/>
</dbReference>
<proteinExistence type="inferred from homology"/>
<dbReference type="GO" id="GO:0032549">
    <property type="term" value="F:ribonucleoside binding"/>
    <property type="evidence" value="ECO:0007669"/>
    <property type="project" value="InterPro"/>
</dbReference>
<dbReference type="GO" id="GO:0003677">
    <property type="term" value="F:DNA binding"/>
    <property type="evidence" value="ECO:0007669"/>
    <property type="project" value="UniProtKB-UniRule"/>
</dbReference>
<keyword evidence="2 7" id="KW-0240">DNA-directed RNA polymerase</keyword>
<keyword evidence="10" id="KW-0175">Coiled coil</keyword>
<dbReference type="InterPro" id="IPR037033">
    <property type="entry name" value="DNA-dir_RNAP_su2_hyb_sf"/>
</dbReference>
<gene>
    <name evidence="7 16" type="primary">rpoB</name>
</gene>
<dbReference type="InterPro" id="IPR015712">
    <property type="entry name" value="DNA-dir_RNA_pol_su2"/>
</dbReference>
<dbReference type="PROSITE" id="PS01166">
    <property type="entry name" value="RNA_POL_BETA"/>
    <property type="match status" value="1"/>
</dbReference>
<evidence type="ECO:0000256" key="5">
    <source>
        <dbReference type="ARBA" id="ARBA00023163"/>
    </source>
</evidence>
<keyword evidence="4 7" id="KW-0548">Nucleotidyltransferase</keyword>
<evidence type="ECO:0000256" key="4">
    <source>
        <dbReference type="ARBA" id="ARBA00022695"/>
    </source>
</evidence>
<protein>
    <recommendedName>
        <fullName evidence="7">DNA-directed RNA polymerase subunit beta</fullName>
        <ecNumber evidence="7">2.7.7.6</ecNumber>
    </recommendedName>
    <alternativeName>
        <fullName evidence="7">PEP</fullName>
    </alternativeName>
    <alternativeName>
        <fullName evidence="7">Plastid-encoded RNA polymerase subunit beta</fullName>
        <shortName evidence="7">RNA polymerase subunit beta</shortName>
    </alternativeName>
</protein>
<evidence type="ECO:0000313" key="16">
    <source>
        <dbReference type="EMBL" id="AXA45453.1"/>
    </source>
</evidence>
<dbReference type="InterPro" id="IPR007121">
    <property type="entry name" value="RNA_pol_bsu_CS"/>
</dbReference>
<dbReference type="Gene3D" id="2.40.50.150">
    <property type="match status" value="1"/>
</dbReference>
<dbReference type="EMBL" id="MF630936">
    <property type="protein sequence ID" value="AXA45453.1"/>
    <property type="molecule type" value="Genomic_DNA"/>
</dbReference>
<evidence type="ECO:0000256" key="7">
    <source>
        <dbReference type="HAMAP-Rule" id="MF_01321"/>
    </source>
</evidence>
<evidence type="ECO:0000256" key="6">
    <source>
        <dbReference type="ARBA" id="ARBA00048552"/>
    </source>
</evidence>
<dbReference type="HAMAP" id="MF_01321">
    <property type="entry name" value="RNApol_bact_RpoB"/>
    <property type="match status" value="1"/>
</dbReference>
<evidence type="ECO:0000256" key="8">
    <source>
        <dbReference type="RuleBase" id="RU000434"/>
    </source>
</evidence>
<dbReference type="InterPro" id="IPR010243">
    <property type="entry name" value="RNA_pol_bsu_bac"/>
</dbReference>
<dbReference type="Gene3D" id="2.40.270.10">
    <property type="entry name" value="DNA-directed RNA polymerase, subunit 2, domain 6"/>
    <property type="match status" value="1"/>
</dbReference>
<dbReference type="InterPro" id="IPR007641">
    <property type="entry name" value="RNA_pol_Rpb2_7"/>
</dbReference>
<dbReference type="Gene3D" id="3.90.1110.10">
    <property type="entry name" value="RNA polymerase Rpb2, domain 2"/>
    <property type="match status" value="1"/>
</dbReference>
<dbReference type="PANTHER" id="PTHR20856">
    <property type="entry name" value="DNA-DIRECTED RNA POLYMERASE I SUBUNIT 2"/>
    <property type="match status" value="1"/>
</dbReference>
<dbReference type="GO" id="GO:0000428">
    <property type="term" value="C:DNA-directed RNA polymerase complex"/>
    <property type="evidence" value="ECO:0007669"/>
    <property type="project" value="UniProtKB-KW"/>
</dbReference>
<dbReference type="RefSeq" id="YP_009503399.1">
    <property type="nucleotide sequence ID" value="NC_038187.1"/>
</dbReference>
<feature type="domain" description="RNA polymerase Rpb2" evidence="12">
    <location>
        <begin position="996"/>
        <end position="1071"/>
    </location>
</feature>
<dbReference type="Gene3D" id="2.30.150.10">
    <property type="entry name" value="DNA-directed RNA polymerase, beta subunit, external 1 domain"/>
    <property type="match status" value="1"/>
</dbReference>
<geneLocation type="chloroplast" evidence="16"/>
<dbReference type="SUPFAM" id="SSF64484">
    <property type="entry name" value="beta and beta-prime subunits of DNA dependent RNA-polymerase"/>
    <property type="match status" value="1"/>
</dbReference>
<feature type="domain" description="DNA-directed RNA polymerase subunit 2 hybrid-binding" evidence="11">
    <location>
        <begin position="624"/>
        <end position="994"/>
    </location>
</feature>
<dbReference type="AlphaFoldDB" id="A0A2Z4YYY9"/>
<accession>A0A2Z4YYY9</accession>
<dbReference type="InterPro" id="IPR042107">
    <property type="entry name" value="DNA-dir_RNA_pol_bsu_ext_1_sf"/>
</dbReference>
<dbReference type="Gene3D" id="3.90.1100.10">
    <property type="match status" value="1"/>
</dbReference>
<evidence type="ECO:0000256" key="10">
    <source>
        <dbReference type="SAM" id="Coils"/>
    </source>
</evidence>
<comment type="function">
    <text evidence="7 9">DNA-dependent RNA polymerase catalyzes the transcription of DNA into RNA using the four ribonucleoside triphosphates as substrates.</text>
</comment>
<evidence type="ECO:0000259" key="13">
    <source>
        <dbReference type="Pfam" id="PF04561"/>
    </source>
</evidence>
<evidence type="ECO:0000259" key="15">
    <source>
        <dbReference type="Pfam" id="PF04565"/>
    </source>
</evidence>
<dbReference type="EC" id="2.7.7.6" evidence="7"/>
<feature type="domain" description="RNA polymerase beta subunit protrusion" evidence="14">
    <location>
        <begin position="10"/>
        <end position="336"/>
    </location>
</feature>
<organism evidence="16">
    <name type="scientific">Euglena clara</name>
    <dbReference type="NCBI Taxonomy" id="215708"/>
    <lineage>
        <taxon>Eukaryota</taxon>
        <taxon>Discoba</taxon>
        <taxon>Euglenozoa</taxon>
        <taxon>Euglenida</taxon>
        <taxon>Spirocuta</taxon>
        <taxon>Euglenophyceae</taxon>
        <taxon>Euglenales</taxon>
        <taxon>Euglenaceae</taxon>
        <taxon>Euglena</taxon>
    </lineage>
</organism>
<comment type="subunit">
    <text evidence="7 9">In plastids the minimal PEP RNA polymerase catalytic core is composed of four subunits: alpha, beta, beta', and beta''. When a (nuclear-encoded) sigma factor is associated with the core the holoenzyme is formed, which can initiate transcription.</text>
</comment>
<dbReference type="Pfam" id="PF04565">
    <property type="entry name" value="RNA_pol_Rpb2_3"/>
    <property type="match status" value="1"/>
</dbReference>
<dbReference type="InterPro" id="IPR037034">
    <property type="entry name" value="RNA_pol_Rpb2_2_sf"/>
</dbReference>
<dbReference type="GO" id="GO:0006351">
    <property type="term" value="P:DNA-templated transcription"/>
    <property type="evidence" value="ECO:0007669"/>
    <property type="project" value="UniProtKB-UniRule"/>
</dbReference>
<dbReference type="NCBIfam" id="NF001616">
    <property type="entry name" value="PRK00405.1"/>
    <property type="match status" value="1"/>
</dbReference>
<keyword evidence="3 7" id="KW-0808">Transferase</keyword>
<dbReference type="InterPro" id="IPR007642">
    <property type="entry name" value="RNA_pol_Rpb2_2"/>
</dbReference>
<sequence>MKKKTRIISNLLEIQRKSFQEFLKNGLKEGIKEISKIKHLNFEIKIHTDKIKYKQPIHSIQTCLAKNKTYDVKIYLPIEISKRKIKTQKSKYINIGKIPIMTEKGTFILNGNTRIIINQIVRSPGIYFENDKKTGSLTGTIIPSKGSWMTIGEIYIKIDNMKIKIPAFLLLRAMGLSKKKILFLTKKELITKGLIINKATSYNIENSILELNNKITEQDSNLMNARNFLYSKFFDRNNYDLGEIGRIKINKKFYKKNLFANSKNLKPEDILGVINYMTKLNTGKIETTDDIDDLKNKRIRSVGELLENQINTISQELKKNTKEKIEFLEEKIQRKNLNLISSEIINSYLFSNNIKRFFINNPLSQIMEETNPLAEITHKRKVSSFGIGAIDRKKAKIKVREIHSSQYGRICPIETSEGKNAGLILSLAKDIKLNKYGFIETPFYLRVLKRKIKVKKGIFFISAEKEKNLNLAAGDIYRNVKNKLSNKKKLYYVRKNQSFSASTTQKINFISTSTNQIISVGTGLIPFIEHNDANRALMGSNMQRQALALKKKEMPLIETGMELEIAKESQSTSRAKRSGVIKYQSIKKIVIEEVLNPQTSAIINKKNKSFMEKIKHNYKVENKNKIYRKIYYELERARKSNQNSYLKQNPTLKEAEWVEKGQIISDGKGTTKGKLTLGRNILIGYIGWEGYNFEDAIVISEKLVKEDTLTSIHIKRYKTYLIKNDNEEEIVTRNIPNISIKTVKNLKKNGIIKVGSKINNQEIIIGKIKIRKEKTILSKLLNNIFRKTLKKDISLKMPNGITGTITKIKINRKKLIQSIQIFITETRKIQLGDKIAGRHGNKGIVSKILPIPDMPYLQDGTSLDMLLNPLGIPSRMNVGQIYECLLTLAAVSLIEKYKIMPFDEMQNEQTSKIIVYKKLNEAKLKTGKKWLFNPSYAGKTKIFDGRNGKPFSQNVSIGYAYMLKLMHLVKDKINARLTGPYSLILKQPVRGKARNGGQRFGEMEVWAIEGFGAAYILQELLTIKSDDLKNRSKTLFNIIKGLELPSPNVPESFKALVIEIQCLCIELNIFTNKKKFFY</sequence>
<reference evidence="16" key="1">
    <citation type="journal article" date="2018" name="J. Appl. Phycol.">
        <title>Intrageneric chloroplast genome comparison in the genus Euglena (Phylum: Euglenophyta) with annotated chloroplast genomes of Euglena hiemalis and Euglena clara.</title>
        <authorList>
            <person name="Ellala Hewadikaramge M."/>
            <person name="Linton E."/>
        </authorList>
    </citation>
    <scope>NUCLEOTIDE SEQUENCE</scope>
    <source>
        <strain evidence="16">SAG 25.98</strain>
    </source>
</reference>
<comment type="similarity">
    <text evidence="1 7 8">Belongs to the RNA polymerase beta chain family.</text>
</comment>
<evidence type="ECO:0000259" key="11">
    <source>
        <dbReference type="Pfam" id="PF00562"/>
    </source>
</evidence>
<dbReference type="Pfam" id="PF04563">
    <property type="entry name" value="RNA_pol_Rpb2_1"/>
    <property type="match status" value="1"/>
</dbReference>
<evidence type="ECO:0000256" key="1">
    <source>
        <dbReference type="ARBA" id="ARBA00006835"/>
    </source>
</evidence>
<keyword evidence="16" id="KW-0150">Chloroplast</keyword>
<name>A0A2Z4YYY9_9EUGL</name>
<dbReference type="Pfam" id="PF00562">
    <property type="entry name" value="RNA_pol_Rpb2_6"/>
    <property type="match status" value="1"/>
</dbReference>
<dbReference type="InterPro" id="IPR014724">
    <property type="entry name" value="RNA_pol_RPB2_OB-fold"/>
</dbReference>
<dbReference type="Pfam" id="PF04560">
    <property type="entry name" value="RNA_pol_Rpb2_7"/>
    <property type="match status" value="1"/>
</dbReference>
<feature type="domain" description="RNA polymerase Rpb2" evidence="15">
    <location>
        <begin position="365"/>
        <end position="430"/>
    </location>
</feature>
<keyword evidence="16" id="KW-0934">Plastid</keyword>
<comment type="catalytic activity">
    <reaction evidence="6 7 9">
        <text>RNA(n) + a ribonucleoside 5'-triphosphate = RNA(n+1) + diphosphate</text>
        <dbReference type="Rhea" id="RHEA:21248"/>
        <dbReference type="Rhea" id="RHEA-COMP:14527"/>
        <dbReference type="Rhea" id="RHEA-COMP:17342"/>
        <dbReference type="ChEBI" id="CHEBI:33019"/>
        <dbReference type="ChEBI" id="CHEBI:61557"/>
        <dbReference type="ChEBI" id="CHEBI:140395"/>
        <dbReference type="EC" id="2.7.7.6"/>
    </reaction>
</comment>